<evidence type="ECO:0000313" key="3">
    <source>
        <dbReference type="Proteomes" id="UP000309340"/>
    </source>
</evidence>
<dbReference type="Proteomes" id="UP000309340">
    <property type="component" value="Unassembled WGS sequence"/>
</dbReference>
<gene>
    <name evidence="2" type="ORF">B0A55_01586</name>
</gene>
<protein>
    <submittedName>
        <fullName evidence="2">Uncharacterized protein</fullName>
    </submittedName>
</protein>
<keyword evidence="3" id="KW-1185">Reference proteome</keyword>
<reference evidence="2 3" key="1">
    <citation type="submission" date="2017-03" db="EMBL/GenBank/DDBJ databases">
        <title>Genomes of endolithic fungi from Antarctica.</title>
        <authorList>
            <person name="Coleine C."/>
            <person name="Masonjones S."/>
            <person name="Stajich J.E."/>
        </authorList>
    </citation>
    <scope>NUCLEOTIDE SEQUENCE [LARGE SCALE GENOMIC DNA]</scope>
    <source>
        <strain evidence="2 3">CCFEE 5184</strain>
    </source>
</reference>
<evidence type="ECO:0000256" key="1">
    <source>
        <dbReference type="SAM" id="MobiDB-lite"/>
    </source>
</evidence>
<dbReference type="AlphaFoldDB" id="A0A4U0XVS3"/>
<name>A0A4U0XVS3_9PEZI</name>
<feature type="region of interest" description="Disordered" evidence="1">
    <location>
        <begin position="1"/>
        <end position="21"/>
    </location>
</feature>
<sequence length="169" mass="18508">MAAMEKQRPTPSHHRLAAHLPPPRNYSLLAYYPSLTTPPLLHTPEPPRASPLLRRKLFALVPHAAIPYLLPQPGNADPAFMNFDISPGTLESCVMAEMLAEHMREEGDFLFRELLWECSSATKLTVVIVSRSASGAELARVEIETVVARLKADGAGFAKGCEVKVVVVV</sequence>
<proteinExistence type="predicted"/>
<dbReference type="EMBL" id="NAJQ01000044">
    <property type="protein sequence ID" value="TKA81870.1"/>
    <property type="molecule type" value="Genomic_DNA"/>
</dbReference>
<accession>A0A4U0XVS3</accession>
<evidence type="ECO:0000313" key="2">
    <source>
        <dbReference type="EMBL" id="TKA81870.1"/>
    </source>
</evidence>
<organism evidence="2 3">
    <name type="scientific">Friedmanniomyces simplex</name>
    <dbReference type="NCBI Taxonomy" id="329884"/>
    <lineage>
        <taxon>Eukaryota</taxon>
        <taxon>Fungi</taxon>
        <taxon>Dikarya</taxon>
        <taxon>Ascomycota</taxon>
        <taxon>Pezizomycotina</taxon>
        <taxon>Dothideomycetes</taxon>
        <taxon>Dothideomycetidae</taxon>
        <taxon>Mycosphaerellales</taxon>
        <taxon>Teratosphaeriaceae</taxon>
        <taxon>Friedmanniomyces</taxon>
    </lineage>
</organism>
<comment type="caution">
    <text evidence="2">The sequence shown here is derived from an EMBL/GenBank/DDBJ whole genome shotgun (WGS) entry which is preliminary data.</text>
</comment>